<feature type="transmembrane region" description="Helical" evidence="2">
    <location>
        <begin position="115"/>
        <end position="132"/>
    </location>
</feature>
<evidence type="ECO:0000313" key="3">
    <source>
        <dbReference type="EMBL" id="NYJ23336.1"/>
    </source>
</evidence>
<dbReference type="RefSeq" id="WP_246312734.1">
    <property type="nucleotide sequence ID" value="NZ_BAABEH010000001.1"/>
</dbReference>
<gene>
    <name evidence="3" type="ORF">HNR13_001623</name>
</gene>
<comment type="caution">
    <text evidence="3">The sequence shown here is derived from an EMBL/GenBank/DDBJ whole genome shotgun (WGS) entry which is preliminary data.</text>
</comment>
<protein>
    <submittedName>
        <fullName evidence="3">Uncharacterized protein</fullName>
    </submittedName>
</protein>
<name>A0A853CQY3_9MICO</name>
<feature type="transmembrane region" description="Helical" evidence="2">
    <location>
        <begin position="162"/>
        <end position="180"/>
    </location>
</feature>
<proteinExistence type="predicted"/>
<dbReference type="EMBL" id="JACCFL010000001">
    <property type="protein sequence ID" value="NYJ23336.1"/>
    <property type="molecule type" value="Genomic_DNA"/>
</dbReference>
<feature type="transmembrane region" description="Helical" evidence="2">
    <location>
        <begin position="82"/>
        <end position="103"/>
    </location>
</feature>
<feature type="region of interest" description="Disordered" evidence="1">
    <location>
        <begin position="184"/>
        <end position="208"/>
    </location>
</feature>
<feature type="region of interest" description="Disordered" evidence="1">
    <location>
        <begin position="1"/>
        <end position="66"/>
    </location>
</feature>
<accession>A0A853CQY3</accession>
<keyword evidence="2" id="KW-1133">Transmembrane helix</keyword>
<keyword evidence="2" id="KW-0472">Membrane</keyword>
<keyword evidence="2" id="KW-0812">Transmembrane</keyword>
<feature type="transmembrane region" description="Helical" evidence="2">
    <location>
        <begin position="139"/>
        <end position="156"/>
    </location>
</feature>
<evidence type="ECO:0000256" key="2">
    <source>
        <dbReference type="SAM" id="Phobius"/>
    </source>
</evidence>
<sequence length="208" mass="22074">MLLNRPGTTHAMAATEPGTPEEPTPADEHADPDVSALLTPEDDASAAAGPTAESADDTAEPAASDDRTAWQRFRAWRRSRPFVGGLLTALGGIEMFFSGQLDIGRIHIQLGIEGLQATIIPILLLLLGILAVAMPAHRVFYGVIALAIAVYSLVGVNLGGFFIGMLLSTIGGILTVAWMPPEQRGERRRRGRRREGVAADDAPAEETA</sequence>
<organism evidence="3 4">
    <name type="scientific">Leifsonia shinshuensis</name>
    <dbReference type="NCBI Taxonomy" id="150026"/>
    <lineage>
        <taxon>Bacteria</taxon>
        <taxon>Bacillati</taxon>
        <taxon>Actinomycetota</taxon>
        <taxon>Actinomycetes</taxon>
        <taxon>Micrococcales</taxon>
        <taxon>Microbacteriaceae</taxon>
        <taxon>Leifsonia</taxon>
    </lineage>
</organism>
<dbReference type="Proteomes" id="UP000578352">
    <property type="component" value="Unassembled WGS sequence"/>
</dbReference>
<reference evidence="3 4" key="1">
    <citation type="submission" date="2020-07" db="EMBL/GenBank/DDBJ databases">
        <title>Sequencing the genomes of 1000 actinobacteria strains.</title>
        <authorList>
            <person name="Klenk H.-P."/>
        </authorList>
    </citation>
    <scope>NUCLEOTIDE SEQUENCE [LARGE SCALE GENOMIC DNA]</scope>
    <source>
        <strain evidence="3 4">DSM 15165</strain>
    </source>
</reference>
<evidence type="ECO:0000256" key="1">
    <source>
        <dbReference type="SAM" id="MobiDB-lite"/>
    </source>
</evidence>
<dbReference type="InterPro" id="IPR046096">
    <property type="entry name" value="DUF6114"/>
</dbReference>
<dbReference type="AlphaFoldDB" id="A0A853CQY3"/>
<dbReference type="Pfam" id="PF19609">
    <property type="entry name" value="DUF6114"/>
    <property type="match status" value="1"/>
</dbReference>
<evidence type="ECO:0000313" key="4">
    <source>
        <dbReference type="Proteomes" id="UP000578352"/>
    </source>
</evidence>